<feature type="domain" description="Protein kinase" evidence="7">
    <location>
        <begin position="11"/>
        <end position="270"/>
    </location>
</feature>
<dbReference type="Proteomes" id="UP001211065">
    <property type="component" value="Unassembled WGS sequence"/>
</dbReference>
<organism evidence="9 10">
    <name type="scientific">Clydaea vesicula</name>
    <dbReference type="NCBI Taxonomy" id="447962"/>
    <lineage>
        <taxon>Eukaryota</taxon>
        <taxon>Fungi</taxon>
        <taxon>Fungi incertae sedis</taxon>
        <taxon>Chytridiomycota</taxon>
        <taxon>Chytridiomycota incertae sedis</taxon>
        <taxon>Chytridiomycetes</taxon>
        <taxon>Lobulomycetales</taxon>
        <taxon>Lobulomycetaceae</taxon>
        <taxon>Clydaea</taxon>
    </lineage>
</organism>
<name>A0AAD5UA46_9FUNG</name>
<evidence type="ECO:0000256" key="3">
    <source>
        <dbReference type="ARBA" id="ARBA00022741"/>
    </source>
</evidence>
<evidence type="ECO:0000259" key="8">
    <source>
        <dbReference type="PROSITE" id="PS50032"/>
    </source>
</evidence>
<dbReference type="FunFam" id="3.30.200.20:FF:000003">
    <property type="entry name" value="Non-specific serine/threonine protein kinase"/>
    <property type="match status" value="1"/>
</dbReference>
<dbReference type="AlphaFoldDB" id="A0AAD5UA46"/>
<keyword evidence="1" id="KW-0723">Serine/threonine-protein kinase</keyword>
<dbReference type="GO" id="GO:0035556">
    <property type="term" value="P:intracellular signal transduction"/>
    <property type="evidence" value="ECO:0007669"/>
    <property type="project" value="TreeGrafter"/>
</dbReference>
<evidence type="ECO:0000259" key="7">
    <source>
        <dbReference type="PROSITE" id="PS50011"/>
    </source>
</evidence>
<dbReference type="EMBL" id="JADGJW010000027">
    <property type="protein sequence ID" value="KAJ3226858.1"/>
    <property type="molecule type" value="Genomic_DNA"/>
</dbReference>
<keyword evidence="2" id="KW-0808">Transferase</keyword>
<dbReference type="PROSITE" id="PS50032">
    <property type="entry name" value="KA1"/>
    <property type="match status" value="1"/>
</dbReference>
<dbReference type="CDD" id="cd14003">
    <property type="entry name" value="STKc_AMPK-like"/>
    <property type="match status" value="1"/>
</dbReference>
<feature type="binding site" evidence="6">
    <location>
        <position position="45"/>
    </location>
    <ligand>
        <name>ATP</name>
        <dbReference type="ChEBI" id="CHEBI:30616"/>
    </ligand>
</feature>
<evidence type="ECO:0000256" key="1">
    <source>
        <dbReference type="ARBA" id="ARBA00022527"/>
    </source>
</evidence>
<dbReference type="InterPro" id="IPR000719">
    <property type="entry name" value="Prot_kinase_dom"/>
</dbReference>
<keyword evidence="4" id="KW-0418">Kinase</keyword>
<dbReference type="PROSITE" id="PS50011">
    <property type="entry name" value="PROTEIN_KINASE_DOM"/>
    <property type="match status" value="1"/>
</dbReference>
<evidence type="ECO:0000313" key="10">
    <source>
        <dbReference type="Proteomes" id="UP001211065"/>
    </source>
</evidence>
<dbReference type="PROSITE" id="PS00107">
    <property type="entry name" value="PROTEIN_KINASE_ATP"/>
    <property type="match status" value="1"/>
</dbReference>
<dbReference type="InterPro" id="IPR008271">
    <property type="entry name" value="Ser/Thr_kinase_AS"/>
</dbReference>
<dbReference type="Gene3D" id="3.30.310.80">
    <property type="entry name" value="Kinase associated domain 1, KA1"/>
    <property type="match status" value="1"/>
</dbReference>
<evidence type="ECO:0000256" key="2">
    <source>
        <dbReference type="ARBA" id="ARBA00022679"/>
    </source>
</evidence>
<dbReference type="InterPro" id="IPR001772">
    <property type="entry name" value="KA1_dom"/>
</dbReference>
<dbReference type="Pfam" id="PF00069">
    <property type="entry name" value="Pkinase"/>
    <property type="match status" value="1"/>
</dbReference>
<dbReference type="FunFam" id="1.10.510.10:FF:000571">
    <property type="entry name" value="Maternal embryonic leucine zipper kinase"/>
    <property type="match status" value="1"/>
</dbReference>
<evidence type="ECO:0000256" key="6">
    <source>
        <dbReference type="PROSITE-ProRule" id="PRU10141"/>
    </source>
</evidence>
<evidence type="ECO:0000313" key="9">
    <source>
        <dbReference type="EMBL" id="KAJ3226858.1"/>
    </source>
</evidence>
<sequence length="1143" mass="129334">MSQNERTFGPYYLYNTIGEGEFGKVKLARHKDNMAKDVCAKLIKKKNITNPVLRSKLMREISILQDLSHPNIVKLLDVIETETHIGMIMEIASGGELFEFIYAVNYLPEKEACRFFAQLMSGVHYLHYHNYVHRDLKLENLLLDADKNIIITDFGFANKSDGRFLSTSCGSPCYAAPELVISDGYIGEEADIWSCGVILFAMVCGYLPYDDDPNNNGSENINLLYKYILETELIFPNHLSESVCHLIKRMLTPDPKNRAKMTEILKHPWLRPCSQILLDSMYYTQQSHLQNQAPPQDHLVPSEAQPPNVNRLFDDIVMENSEEVFEKVEKHSLELTARSLSVINSEKMEVLSDGIPSNNSEPVTDPDNMRDNMIDVEAYMIDEENKNDDFDFSVNGVSIKESNEEGVTTELQIQEKFNDMNGASNDAISEVNCIKLNLQLELKKALTSDGETTPENLQASNVEAEELQNDDKMEIDGDDLKNQDGEQSAIKEPIDVDVVTTEGSVGFSQIPQMEHLAENKMEVETDGVFGISDVIKVENLGADVHALSYTAPNVTSATFIEGGDNFKPKSREFNREENNDAQTDIVTEDENNLLVIDKKEKKTSDIGINTLETLPVEESESLLDISGNVSENGTHGGSTILDISTTDITRTFSKKKKSSIESAYEISEVIVIKDYKEKSIQATFMSKEQESSTRTLQHECPEVIPIVSPKTAIESPNSFFSHSRYSSSHNQSDAVFSHNILNKTNAANCSDTDVLKQLENSGPVLNEVNLKNHQLKQQQETYFNLHSYLSKRSLLSEIMSEVQRNMDSYANENNLAVPLKRSAEINEKKLRKISSVSLAHEKHHTFTASKLKNEVSPTKKTNLHNNFSRGKLKTSEKADSEFSKLMISYRNSIDVWRSSTMDRKFNRNSVEPLSNTGIPTGTFDVRATSIDNIRPKMKSRRTSVSTASNTEVSKLRYHSGPIDKRAISHRAPKLLIADIISLISDMGMIIQQSSKNNNSFKLKVNRPRNDIKEAAEMEFNEEQRISNIMVTPINEVDHNEKLRIISSFPVSLFQKLKYRVQLGPNYNKGFDGKEGGKAHIVNKSSKEELYGGELKFTIEIQRIKNLKGLYVVEFKRFFGDIWEFKRLYQFLITKFPLGEEKFL</sequence>
<dbReference type="SMART" id="SM00220">
    <property type="entry name" value="S_TKc"/>
    <property type="match status" value="1"/>
</dbReference>
<protein>
    <recommendedName>
        <fullName evidence="11">Non-specific serine/threonine protein kinase</fullName>
    </recommendedName>
</protein>
<evidence type="ECO:0000256" key="5">
    <source>
        <dbReference type="ARBA" id="ARBA00022840"/>
    </source>
</evidence>
<gene>
    <name evidence="9" type="ORF">HK099_003970</name>
</gene>
<dbReference type="PROSITE" id="PS00108">
    <property type="entry name" value="PROTEIN_KINASE_ST"/>
    <property type="match status" value="1"/>
</dbReference>
<feature type="domain" description="KA1" evidence="8">
    <location>
        <begin position="1087"/>
        <end position="1137"/>
    </location>
</feature>
<keyword evidence="3 6" id="KW-0547">Nucleotide-binding</keyword>
<dbReference type="InterPro" id="IPR017441">
    <property type="entry name" value="Protein_kinase_ATP_BS"/>
</dbReference>
<dbReference type="PANTHER" id="PTHR24346">
    <property type="entry name" value="MAP/MICROTUBULE AFFINITY-REGULATING KINASE"/>
    <property type="match status" value="1"/>
</dbReference>
<keyword evidence="10" id="KW-1185">Reference proteome</keyword>
<comment type="caution">
    <text evidence="9">The sequence shown here is derived from an EMBL/GenBank/DDBJ whole genome shotgun (WGS) entry which is preliminary data.</text>
</comment>
<dbReference type="GO" id="GO:0005524">
    <property type="term" value="F:ATP binding"/>
    <property type="evidence" value="ECO:0007669"/>
    <property type="project" value="UniProtKB-UniRule"/>
</dbReference>
<reference evidence="9" key="1">
    <citation type="submission" date="2020-05" db="EMBL/GenBank/DDBJ databases">
        <title>Phylogenomic resolution of chytrid fungi.</title>
        <authorList>
            <person name="Stajich J.E."/>
            <person name="Amses K."/>
            <person name="Simmons R."/>
            <person name="Seto K."/>
            <person name="Myers J."/>
            <person name="Bonds A."/>
            <person name="Quandt C.A."/>
            <person name="Barry K."/>
            <person name="Liu P."/>
            <person name="Grigoriev I."/>
            <person name="Longcore J.E."/>
            <person name="James T.Y."/>
        </authorList>
    </citation>
    <scope>NUCLEOTIDE SEQUENCE</scope>
    <source>
        <strain evidence="9">JEL0476</strain>
    </source>
</reference>
<evidence type="ECO:0008006" key="11">
    <source>
        <dbReference type="Google" id="ProtNLM"/>
    </source>
</evidence>
<dbReference type="InterPro" id="IPR011009">
    <property type="entry name" value="Kinase-like_dom_sf"/>
</dbReference>
<dbReference type="Gene3D" id="1.10.510.10">
    <property type="entry name" value="Transferase(Phosphotransferase) domain 1"/>
    <property type="match status" value="1"/>
</dbReference>
<dbReference type="PANTHER" id="PTHR24346:SF110">
    <property type="entry name" value="NON-SPECIFIC SERINE_THREONINE PROTEIN KINASE"/>
    <property type="match status" value="1"/>
</dbReference>
<evidence type="ECO:0000256" key="4">
    <source>
        <dbReference type="ARBA" id="ARBA00022777"/>
    </source>
</evidence>
<proteinExistence type="predicted"/>
<keyword evidence="5 6" id="KW-0067">ATP-binding</keyword>
<accession>A0AAD5UA46</accession>
<dbReference type="SUPFAM" id="SSF56112">
    <property type="entry name" value="Protein kinase-like (PK-like)"/>
    <property type="match status" value="1"/>
</dbReference>
<dbReference type="GO" id="GO:0004674">
    <property type="term" value="F:protein serine/threonine kinase activity"/>
    <property type="evidence" value="ECO:0007669"/>
    <property type="project" value="UniProtKB-KW"/>
</dbReference>
<dbReference type="Pfam" id="PF02149">
    <property type="entry name" value="KA1"/>
    <property type="match status" value="1"/>
</dbReference>
<dbReference type="GO" id="GO:0005737">
    <property type="term" value="C:cytoplasm"/>
    <property type="evidence" value="ECO:0007669"/>
    <property type="project" value="TreeGrafter"/>
</dbReference>